<dbReference type="RefSeq" id="WP_073884330.1">
    <property type="nucleotide sequence ID" value="NZ_FAUH01000013.1"/>
</dbReference>
<evidence type="ECO:0000256" key="1">
    <source>
        <dbReference type="SAM" id="MobiDB-lite"/>
    </source>
</evidence>
<feature type="compositionally biased region" description="Polar residues" evidence="1">
    <location>
        <begin position="55"/>
        <end position="77"/>
    </location>
</feature>
<accession>A0A0X2NPB7</accession>
<dbReference type="OrthoDB" id="9998664at2"/>
<evidence type="ECO:0000313" key="3">
    <source>
        <dbReference type="Proteomes" id="UP000182498"/>
    </source>
</evidence>
<evidence type="ECO:0000313" key="2">
    <source>
        <dbReference type="EMBL" id="CUU66628.1"/>
    </source>
</evidence>
<protein>
    <submittedName>
        <fullName evidence="2">Uncharacterized protein</fullName>
    </submittedName>
</protein>
<keyword evidence="3" id="KW-1185">Reference proteome</keyword>
<dbReference type="EMBL" id="FAUH01000013">
    <property type="protein sequence ID" value="CUU66628.1"/>
    <property type="molecule type" value="Genomic_DNA"/>
</dbReference>
<feature type="compositionally biased region" description="Polar residues" evidence="1">
    <location>
        <begin position="178"/>
        <end position="187"/>
    </location>
</feature>
<organism evidence="2 3">
    <name type="scientific">Corynebacterium variabile</name>
    <dbReference type="NCBI Taxonomy" id="1727"/>
    <lineage>
        <taxon>Bacteria</taxon>
        <taxon>Bacillati</taxon>
        <taxon>Actinomycetota</taxon>
        <taxon>Actinomycetes</taxon>
        <taxon>Mycobacteriales</taxon>
        <taxon>Corynebacteriaceae</taxon>
        <taxon>Corynebacterium</taxon>
    </lineage>
</organism>
<dbReference type="AlphaFoldDB" id="A0A0X2NPB7"/>
<feature type="region of interest" description="Disordered" evidence="1">
    <location>
        <begin position="55"/>
        <end position="89"/>
    </location>
</feature>
<feature type="region of interest" description="Disordered" evidence="1">
    <location>
        <begin position="164"/>
        <end position="187"/>
    </location>
</feature>
<reference evidence="3" key="1">
    <citation type="submission" date="2015-11" db="EMBL/GenBank/DDBJ databases">
        <authorList>
            <person name="Dugat-Bony E."/>
        </authorList>
    </citation>
    <scope>NUCLEOTIDE SEQUENCE [LARGE SCALE GENOMIC DNA]</scope>
    <source>
        <strain evidence="3">Mu292</strain>
    </source>
</reference>
<feature type="compositionally biased region" description="Low complexity" evidence="1">
    <location>
        <begin position="164"/>
        <end position="175"/>
    </location>
</feature>
<gene>
    <name evidence="2" type="ORF">CVAR292_01975</name>
</gene>
<sequence length="187" mass="19021">MSAAPDLNRTPDLAVLGATTVGYYLARDLLKTPWKRRLAGLSVLATSGAAAWSKFRSQTPATEQAARQATLSTTPDSTGHGGTPTPGASPRSYLVPAAVGGVALVAGSWFNAKIDRLATGAITRTVGKLPLVGGLFRRLPNTTWGIAQVGLVAAVARLSEENPAVAADAGATTGAKTPVTSSAKDAK</sequence>
<proteinExistence type="predicted"/>
<name>A0A0X2NPB7_9CORY</name>
<dbReference type="Proteomes" id="UP000182498">
    <property type="component" value="Unassembled WGS sequence"/>
</dbReference>